<keyword evidence="2" id="KW-1015">Disulfide bond</keyword>
<dbReference type="InterPro" id="IPR036249">
    <property type="entry name" value="Thioredoxin-like_sf"/>
</dbReference>
<keyword evidence="5" id="KW-1185">Reference proteome</keyword>
<evidence type="ECO:0000256" key="2">
    <source>
        <dbReference type="PIRSR" id="PIRSR037031-51"/>
    </source>
</evidence>
<feature type="active site" description="Nucleophile" evidence="1">
    <location>
        <position position="13"/>
    </location>
</feature>
<reference evidence="4 5" key="1">
    <citation type="journal article" date="2015" name="Genome Announc.">
        <title>Expanding the biotechnology potential of lactobacilli through comparative genomics of 213 strains and associated genera.</title>
        <authorList>
            <person name="Sun Z."/>
            <person name="Harris H.M."/>
            <person name="McCann A."/>
            <person name="Guo C."/>
            <person name="Argimon S."/>
            <person name="Zhang W."/>
            <person name="Yang X."/>
            <person name="Jeffery I.B."/>
            <person name="Cooney J.C."/>
            <person name="Kagawa T.F."/>
            <person name="Liu W."/>
            <person name="Song Y."/>
            <person name="Salvetti E."/>
            <person name="Wrobel A."/>
            <person name="Rasinkangas P."/>
            <person name="Parkhill J."/>
            <person name="Rea M.C."/>
            <person name="O'Sullivan O."/>
            <person name="Ritari J."/>
            <person name="Douillard F.P."/>
            <person name="Paul Ross R."/>
            <person name="Yang R."/>
            <person name="Briner A.E."/>
            <person name="Felis G.E."/>
            <person name="de Vos W.M."/>
            <person name="Barrangou R."/>
            <person name="Klaenhammer T.R."/>
            <person name="Caufield P.W."/>
            <person name="Cui Y."/>
            <person name="Zhang H."/>
            <person name="O'Toole P.W."/>
        </authorList>
    </citation>
    <scope>NUCLEOTIDE SEQUENCE [LARGE SCALE GENOMIC DNA]</scope>
    <source>
        <strain evidence="4 5">DSM 20405</strain>
    </source>
</reference>
<accession>A0A0R2H8B4</accession>
<keyword evidence="2" id="KW-0676">Redox-active center</keyword>
<dbReference type="Gene3D" id="3.40.30.10">
    <property type="entry name" value="Glutaredoxin"/>
    <property type="match status" value="1"/>
</dbReference>
<feature type="domain" description="Thioredoxin-like fold" evidence="3">
    <location>
        <begin position="1"/>
        <end position="70"/>
    </location>
</feature>
<dbReference type="InterPro" id="IPR005243">
    <property type="entry name" value="THIRX-like_proc"/>
</dbReference>
<dbReference type="PANTHER" id="PTHR36450">
    <property type="entry name" value="THIOREDOXIN"/>
    <property type="match status" value="1"/>
</dbReference>
<sequence length="72" mass="7884">MNIKVLGGGCKNCERLLKATKEAVENKGVDAEIEYITDIEIIMSYGIMSTPALVIDEKVVATGRVLNIEKMI</sequence>
<proteinExistence type="predicted"/>
<dbReference type="SUPFAM" id="SSF52833">
    <property type="entry name" value="Thioredoxin-like"/>
    <property type="match status" value="1"/>
</dbReference>
<dbReference type="PIRSF" id="PIRSF037031">
    <property type="entry name" value="Redox_disulphide_2"/>
    <property type="match status" value="1"/>
</dbReference>
<dbReference type="RefSeq" id="WP_031589735.1">
    <property type="nucleotide sequence ID" value="NZ_JNKN01000040.1"/>
</dbReference>
<dbReference type="EMBL" id="JQBL01000064">
    <property type="protein sequence ID" value="KRN45876.1"/>
    <property type="molecule type" value="Genomic_DNA"/>
</dbReference>
<feature type="disulfide bond" description="Redox-active" evidence="2">
    <location>
        <begin position="10"/>
        <end position="13"/>
    </location>
</feature>
<dbReference type="PATRIC" id="fig|1410657.5.peg.1932"/>
<protein>
    <recommendedName>
        <fullName evidence="3">Thioredoxin-like fold domain-containing protein</fullName>
    </recommendedName>
</protein>
<dbReference type="InterPro" id="IPR012336">
    <property type="entry name" value="Thioredoxin-like_fold"/>
</dbReference>
<gene>
    <name evidence="4" type="ORF">IV49_GL001870</name>
</gene>
<dbReference type="Proteomes" id="UP000051841">
    <property type="component" value="Unassembled WGS sequence"/>
</dbReference>
<evidence type="ECO:0000313" key="5">
    <source>
        <dbReference type="Proteomes" id="UP000051841"/>
    </source>
</evidence>
<name>A0A0R2H8B4_9FIRM</name>
<evidence type="ECO:0000313" key="4">
    <source>
        <dbReference type="EMBL" id="KRN45876.1"/>
    </source>
</evidence>
<dbReference type="AlphaFoldDB" id="A0A0R2H8B4"/>
<comment type="caution">
    <text evidence="4">The sequence shown here is derived from an EMBL/GenBank/DDBJ whole genome shotgun (WGS) entry which is preliminary data.</text>
</comment>
<dbReference type="PANTHER" id="PTHR36450:SF1">
    <property type="entry name" value="THIOREDOXIN"/>
    <property type="match status" value="1"/>
</dbReference>
<evidence type="ECO:0000259" key="3">
    <source>
        <dbReference type="Pfam" id="PF13192"/>
    </source>
</evidence>
<feature type="active site" description="Nucleophile" evidence="1">
    <location>
        <position position="10"/>
    </location>
</feature>
<dbReference type="Pfam" id="PF13192">
    <property type="entry name" value="Thioredoxin_3"/>
    <property type="match status" value="1"/>
</dbReference>
<dbReference type="NCBIfam" id="TIGR00412">
    <property type="entry name" value="redox_disulf_2"/>
    <property type="match status" value="1"/>
</dbReference>
<organism evidence="4 5">
    <name type="scientific">Kandleria vitulina DSM 20405</name>
    <dbReference type="NCBI Taxonomy" id="1410657"/>
    <lineage>
        <taxon>Bacteria</taxon>
        <taxon>Bacillati</taxon>
        <taxon>Bacillota</taxon>
        <taxon>Erysipelotrichia</taxon>
        <taxon>Erysipelotrichales</taxon>
        <taxon>Coprobacillaceae</taxon>
        <taxon>Kandleria</taxon>
    </lineage>
</organism>
<evidence type="ECO:0000256" key="1">
    <source>
        <dbReference type="PIRSR" id="PIRSR037031-50"/>
    </source>
</evidence>